<evidence type="ECO:0000313" key="1">
    <source>
        <dbReference type="EMBL" id="EKT58319.1"/>
    </source>
</evidence>
<dbReference type="Gene3D" id="1.25.40.10">
    <property type="entry name" value="Tetratricopeptide repeat domain"/>
    <property type="match status" value="1"/>
</dbReference>
<dbReference type="EMBL" id="AKKN01000007">
    <property type="protein sequence ID" value="EKT58319.1"/>
    <property type="molecule type" value="Genomic_DNA"/>
</dbReference>
<evidence type="ECO:0000313" key="2">
    <source>
        <dbReference type="Proteomes" id="UP000010290"/>
    </source>
</evidence>
<comment type="caution">
    <text evidence="1">The sequence shown here is derived from an EMBL/GenBank/DDBJ whole genome shotgun (WGS) entry which is preliminary data.</text>
</comment>
<proteinExistence type="predicted"/>
<dbReference type="PANTHER" id="PTHR11102">
    <property type="entry name" value="SEL-1-LIKE PROTEIN"/>
    <property type="match status" value="1"/>
</dbReference>
<dbReference type="InterPro" id="IPR006597">
    <property type="entry name" value="Sel1-like"/>
</dbReference>
<dbReference type="SMART" id="SM00671">
    <property type="entry name" value="SEL1"/>
    <property type="match status" value="2"/>
</dbReference>
<accession>K8WCN5</accession>
<dbReference type="InterPro" id="IPR011990">
    <property type="entry name" value="TPR-like_helical_dom_sf"/>
</dbReference>
<sequence>MFFGKKDNLTLCQDALNGDADSQFDLASWYMAEEKNSTEAFNWVRKSAAQGCAKSQYVAGLMYYDGEGTDTHWFYASELIGRAAKSGLLFCPKATCYCENGIRA</sequence>
<keyword evidence="2" id="KW-1185">Reference proteome</keyword>
<organism evidence="1 2">
    <name type="scientific">Providencia sneebia DSM 19967</name>
    <dbReference type="NCBI Taxonomy" id="1141660"/>
    <lineage>
        <taxon>Bacteria</taxon>
        <taxon>Pseudomonadati</taxon>
        <taxon>Pseudomonadota</taxon>
        <taxon>Gammaproteobacteria</taxon>
        <taxon>Enterobacterales</taxon>
        <taxon>Morganellaceae</taxon>
        <taxon>Providencia</taxon>
    </lineage>
</organism>
<name>K8WCN5_9GAMM</name>
<protein>
    <submittedName>
        <fullName evidence="1">Sel1 repeat-containing protein</fullName>
    </submittedName>
</protein>
<dbReference type="InterPro" id="IPR050767">
    <property type="entry name" value="Sel1_AlgK"/>
</dbReference>
<reference evidence="1 2" key="1">
    <citation type="journal article" date="2012" name="BMC Genomics">
        <title>Comparative genomics of bacteria in the genus Providencia isolated from wild Drosophila melanogaster.</title>
        <authorList>
            <person name="Galac M.R."/>
            <person name="Lazzaro B.P."/>
        </authorList>
    </citation>
    <scope>NUCLEOTIDE SEQUENCE [LARGE SCALE GENOMIC DNA]</scope>
    <source>
        <strain evidence="1 2">DSM 19967</strain>
    </source>
</reference>
<dbReference type="AlphaFoldDB" id="K8WCN5"/>
<gene>
    <name evidence="1" type="ORF">OO7_06344</name>
</gene>
<dbReference type="PATRIC" id="fig|1141660.3.peg.1274"/>
<dbReference type="PANTHER" id="PTHR11102:SF160">
    <property type="entry name" value="ERAD-ASSOCIATED E3 UBIQUITIN-PROTEIN LIGASE COMPONENT HRD3"/>
    <property type="match status" value="1"/>
</dbReference>
<dbReference type="HOGENOM" id="CLU_2247676_0_0_6"/>
<dbReference type="Proteomes" id="UP000010290">
    <property type="component" value="Chromosome"/>
</dbReference>
<dbReference type="SUPFAM" id="SSF81901">
    <property type="entry name" value="HCP-like"/>
    <property type="match status" value="1"/>
</dbReference>